<dbReference type="PROSITE" id="PS00623">
    <property type="entry name" value="GMC_OXRED_1"/>
    <property type="match status" value="1"/>
</dbReference>
<evidence type="ECO:0000259" key="7">
    <source>
        <dbReference type="PROSITE" id="PS00624"/>
    </source>
</evidence>
<dbReference type="EMBL" id="JARQZJ010000004">
    <property type="protein sequence ID" value="KAK9871028.1"/>
    <property type="molecule type" value="Genomic_DNA"/>
</dbReference>
<feature type="chain" id="PRO_5043643267" description="Glucose-methanol-choline oxidoreductase N-terminal domain-containing protein" evidence="5">
    <location>
        <begin position="17"/>
        <end position="598"/>
    </location>
</feature>
<evidence type="ECO:0000259" key="6">
    <source>
        <dbReference type="PROSITE" id="PS00623"/>
    </source>
</evidence>
<dbReference type="PANTHER" id="PTHR11552">
    <property type="entry name" value="GLUCOSE-METHANOL-CHOLINE GMC OXIDOREDUCTASE"/>
    <property type="match status" value="1"/>
</dbReference>
<organism evidence="8 9">
    <name type="scientific">Henosepilachna vigintioctopunctata</name>
    <dbReference type="NCBI Taxonomy" id="420089"/>
    <lineage>
        <taxon>Eukaryota</taxon>
        <taxon>Metazoa</taxon>
        <taxon>Ecdysozoa</taxon>
        <taxon>Arthropoda</taxon>
        <taxon>Hexapoda</taxon>
        <taxon>Insecta</taxon>
        <taxon>Pterygota</taxon>
        <taxon>Neoptera</taxon>
        <taxon>Endopterygota</taxon>
        <taxon>Coleoptera</taxon>
        <taxon>Polyphaga</taxon>
        <taxon>Cucujiformia</taxon>
        <taxon>Coccinelloidea</taxon>
        <taxon>Coccinellidae</taxon>
        <taxon>Epilachninae</taxon>
        <taxon>Epilachnini</taxon>
        <taxon>Henosepilachna</taxon>
    </lineage>
</organism>
<dbReference type="Pfam" id="PF05199">
    <property type="entry name" value="GMC_oxred_C"/>
    <property type="match status" value="1"/>
</dbReference>
<dbReference type="InterPro" id="IPR012132">
    <property type="entry name" value="GMC_OxRdtase"/>
</dbReference>
<dbReference type="InterPro" id="IPR000172">
    <property type="entry name" value="GMC_OxRdtase_N"/>
</dbReference>
<keyword evidence="9" id="KW-1185">Reference proteome</keyword>
<proteinExistence type="inferred from homology"/>
<dbReference type="PROSITE" id="PS00624">
    <property type="entry name" value="GMC_OXRED_2"/>
    <property type="match status" value="1"/>
</dbReference>
<dbReference type="GO" id="GO:0016614">
    <property type="term" value="F:oxidoreductase activity, acting on CH-OH group of donors"/>
    <property type="evidence" value="ECO:0007669"/>
    <property type="project" value="InterPro"/>
</dbReference>
<feature type="binding site" evidence="3">
    <location>
        <position position="152"/>
    </location>
    <ligand>
        <name>FAD</name>
        <dbReference type="ChEBI" id="CHEBI:57692"/>
    </ligand>
</feature>
<comment type="cofactor">
    <cofactor evidence="3">
        <name>FAD</name>
        <dbReference type="ChEBI" id="CHEBI:57692"/>
    </cofactor>
</comment>
<keyword evidence="5" id="KW-0732">Signal</keyword>
<comment type="similarity">
    <text evidence="1 4">Belongs to the GMC oxidoreductase family.</text>
</comment>
<protein>
    <recommendedName>
        <fullName evidence="6 7">Glucose-methanol-choline oxidoreductase N-terminal domain-containing protein</fullName>
    </recommendedName>
</protein>
<gene>
    <name evidence="8" type="ORF">WA026_009986</name>
</gene>
<keyword evidence="4" id="KW-0285">Flavoprotein</keyword>
<reference evidence="8 9" key="1">
    <citation type="submission" date="2023-03" db="EMBL/GenBank/DDBJ databases">
        <title>Genome insight into feeding habits of ladybird beetles.</title>
        <authorList>
            <person name="Li H.-S."/>
            <person name="Huang Y.-H."/>
            <person name="Pang H."/>
        </authorList>
    </citation>
    <scope>NUCLEOTIDE SEQUENCE [LARGE SCALE GENOMIC DNA]</scope>
    <source>
        <strain evidence="8">SYSU_2023b</strain>
        <tissue evidence="8">Whole body</tissue>
    </source>
</reference>
<evidence type="ECO:0000256" key="1">
    <source>
        <dbReference type="ARBA" id="ARBA00010790"/>
    </source>
</evidence>
<evidence type="ECO:0000256" key="3">
    <source>
        <dbReference type="PIRSR" id="PIRSR000137-2"/>
    </source>
</evidence>
<sequence>MFIAVVFVLIPLVVNSCNVDSKLKVDYLEQLIDVSFKNAQYHKLRTDNSKFFKNQNTSDEVLEYGTFDFIVVGAGSAGSIVASRLSEVEKWKILLIEAGDYDDDLTKIPYIYRVLQLSERNWGYYTVSQKNGCFGSKNRQCPYITGKVLGGTGSVNGVAYVRGNSGDYDKWASLGNPGWSFENLLPYFKKMENFDTDDIDLNFRGFGGPLNVAYKEPKQDLSNLKSFSSDLKIKYLKDYNGEKQIGISRHQKNIDCGGRVSGATAYVRPSMQRHNFNLSVKSLVTKIIIDESTKTAEGVEFIRDGKKYRALAKKEVIISGGSVNSPQLLMLSGIGPEDELQKHKIPQIQILPVGKYLKDHYSFKVFYRKRMLTNLDNTLTYTFLNTKNESSTVPNLEFVLLGTTPVPKPIPQLSNYVEKIERFNEKINEQTDYSFEVYLLHPKSTGSIKLQSNDPIDFPLIDAAIFEDQEDLQLIYESTEIFKIFEQSSFARALNLSRLEFDFCDEYKRDSKPYWYCAIQYLADPVFHMSSTVKMGPRDDPFAVVDNKLRVYGVKNLRVADCSVMPSTISGHNNAAAFLIGEKAADLIKADHSITTTN</sequence>
<dbReference type="Gene3D" id="3.50.50.60">
    <property type="entry name" value="FAD/NAD(P)-binding domain"/>
    <property type="match status" value="1"/>
</dbReference>
<dbReference type="SUPFAM" id="SSF54373">
    <property type="entry name" value="FAD-linked reductases, C-terminal domain"/>
    <property type="match status" value="1"/>
</dbReference>
<feature type="active site" description="Proton acceptor" evidence="2">
    <location>
        <position position="572"/>
    </location>
</feature>
<feature type="active site" description="Proton donor" evidence="2">
    <location>
        <position position="528"/>
    </location>
</feature>
<accession>A0AAW1TLL7</accession>
<dbReference type="PIRSF" id="PIRSF000137">
    <property type="entry name" value="Alcohol_oxidase"/>
    <property type="match status" value="1"/>
</dbReference>
<dbReference type="SUPFAM" id="SSF51905">
    <property type="entry name" value="FAD/NAD(P)-binding domain"/>
    <property type="match status" value="1"/>
</dbReference>
<dbReference type="GO" id="GO:0050660">
    <property type="term" value="F:flavin adenine dinucleotide binding"/>
    <property type="evidence" value="ECO:0007669"/>
    <property type="project" value="InterPro"/>
</dbReference>
<feature type="binding site" evidence="3">
    <location>
        <position position="284"/>
    </location>
    <ligand>
        <name>FAD</name>
        <dbReference type="ChEBI" id="CHEBI:57692"/>
    </ligand>
</feature>
<evidence type="ECO:0000256" key="4">
    <source>
        <dbReference type="RuleBase" id="RU003968"/>
    </source>
</evidence>
<dbReference type="AlphaFoldDB" id="A0AAW1TLL7"/>
<dbReference type="Gene3D" id="3.30.560.10">
    <property type="entry name" value="Glucose Oxidase, domain 3"/>
    <property type="match status" value="1"/>
</dbReference>
<evidence type="ECO:0000256" key="5">
    <source>
        <dbReference type="SAM" id="SignalP"/>
    </source>
</evidence>
<dbReference type="Pfam" id="PF00732">
    <property type="entry name" value="GMC_oxred_N"/>
    <property type="match status" value="1"/>
</dbReference>
<feature type="binding site" evidence="3">
    <location>
        <position position="148"/>
    </location>
    <ligand>
        <name>FAD</name>
        <dbReference type="ChEBI" id="CHEBI:57692"/>
    </ligand>
</feature>
<dbReference type="InterPro" id="IPR007867">
    <property type="entry name" value="GMC_OxRtase_C"/>
</dbReference>
<dbReference type="PANTHER" id="PTHR11552:SF158">
    <property type="entry name" value="GH23626P-RELATED"/>
    <property type="match status" value="1"/>
</dbReference>
<dbReference type="InterPro" id="IPR036188">
    <property type="entry name" value="FAD/NAD-bd_sf"/>
</dbReference>
<feature type="domain" description="Glucose-methanol-choline oxidoreductase N-terminal" evidence="7">
    <location>
        <begin position="321"/>
        <end position="335"/>
    </location>
</feature>
<feature type="domain" description="Glucose-methanol-choline oxidoreductase N-terminal" evidence="6">
    <location>
        <begin position="146"/>
        <end position="169"/>
    </location>
</feature>
<dbReference type="Proteomes" id="UP001431783">
    <property type="component" value="Unassembled WGS sequence"/>
</dbReference>
<keyword evidence="3 4" id="KW-0274">FAD</keyword>
<evidence type="ECO:0000313" key="8">
    <source>
        <dbReference type="EMBL" id="KAK9871028.1"/>
    </source>
</evidence>
<evidence type="ECO:0000256" key="2">
    <source>
        <dbReference type="PIRSR" id="PIRSR000137-1"/>
    </source>
</evidence>
<feature type="signal peptide" evidence="5">
    <location>
        <begin position="1"/>
        <end position="16"/>
    </location>
</feature>
<evidence type="ECO:0000313" key="9">
    <source>
        <dbReference type="Proteomes" id="UP001431783"/>
    </source>
</evidence>
<comment type="caution">
    <text evidence="8">The sequence shown here is derived from an EMBL/GenBank/DDBJ whole genome shotgun (WGS) entry which is preliminary data.</text>
</comment>
<name>A0AAW1TLL7_9CUCU</name>